<comment type="caution">
    <text evidence="2">The sequence shown here is derived from an EMBL/GenBank/DDBJ whole genome shotgun (WGS) entry which is preliminary data.</text>
</comment>
<gene>
    <name evidence="2" type="ORF">O0955_18150</name>
</gene>
<feature type="coiled-coil region" evidence="1">
    <location>
        <begin position="67"/>
        <end position="105"/>
    </location>
</feature>
<protein>
    <submittedName>
        <fullName evidence="2">Uncharacterized protein</fullName>
    </submittedName>
</protein>
<keyword evidence="3" id="KW-1185">Reference proteome</keyword>
<proteinExistence type="predicted"/>
<feature type="non-terminal residue" evidence="2">
    <location>
        <position position="1"/>
    </location>
</feature>
<sequence length="110" mass="12736">FDGYSDINHSYKFKSLADVSAFIKKNKHLPGVTKIDDLKKNVNGYSFDLTALSIQSLEKIEELYLHVIEQQKQIDAKNEEIEALRKALKDQTDKTNDRLQKLEKALIRNK</sequence>
<evidence type="ECO:0000313" key="3">
    <source>
        <dbReference type="Proteomes" id="UP001144347"/>
    </source>
</evidence>
<accession>A0ABT4LDH6</accession>
<dbReference type="Proteomes" id="UP001144347">
    <property type="component" value="Unassembled WGS sequence"/>
</dbReference>
<organism evidence="2 3">
    <name type="scientific">Pedobacter punctiformis</name>
    <dbReference type="NCBI Taxonomy" id="3004097"/>
    <lineage>
        <taxon>Bacteria</taxon>
        <taxon>Pseudomonadati</taxon>
        <taxon>Bacteroidota</taxon>
        <taxon>Sphingobacteriia</taxon>
        <taxon>Sphingobacteriales</taxon>
        <taxon>Sphingobacteriaceae</taxon>
        <taxon>Pedobacter</taxon>
    </lineage>
</organism>
<name>A0ABT4LDH6_9SPHI</name>
<reference evidence="2" key="1">
    <citation type="submission" date="2022-12" db="EMBL/GenBank/DDBJ databases">
        <title>Genome sequence of HCMS5-2.</title>
        <authorList>
            <person name="Woo H."/>
        </authorList>
    </citation>
    <scope>NUCLEOTIDE SEQUENCE</scope>
    <source>
        <strain evidence="2">HCMS5-2</strain>
    </source>
</reference>
<evidence type="ECO:0000313" key="2">
    <source>
        <dbReference type="EMBL" id="MCZ4245936.1"/>
    </source>
</evidence>
<keyword evidence="1" id="KW-0175">Coiled coil</keyword>
<dbReference type="EMBL" id="JAPWGM010000012">
    <property type="protein sequence ID" value="MCZ4245936.1"/>
    <property type="molecule type" value="Genomic_DNA"/>
</dbReference>
<evidence type="ECO:0000256" key="1">
    <source>
        <dbReference type="SAM" id="Coils"/>
    </source>
</evidence>